<dbReference type="RefSeq" id="WP_338003084.1">
    <property type="nucleotide sequence ID" value="NZ_JAOPKA010000003.1"/>
</dbReference>
<evidence type="ECO:0000313" key="4">
    <source>
        <dbReference type="Proteomes" id="UP001321018"/>
    </source>
</evidence>
<protein>
    <submittedName>
        <fullName evidence="1">Uncharacterized protein</fullName>
    </submittedName>
</protein>
<accession>A0AAP2YXK4</accession>
<name>A0AAP2YXK4_9EURY</name>
<comment type="caution">
    <text evidence="1">The sequence shown here is derived from an EMBL/GenBank/DDBJ whole genome shotgun (WGS) entry which is preliminary data.</text>
</comment>
<sequence>MDRYDTDVRDGVLFLESDDGWLEIGQLDDICELVGGETYTLEYDDRQRQMDWLDTDDEGKLTFDVRETLTEMDFNDEFVGNIQPIDGEKTDEDGYPLRASVFADLMMDIWDSKGNL</sequence>
<reference evidence="1 3" key="1">
    <citation type="submission" date="2022-09" db="EMBL/GenBank/DDBJ databases">
        <title>Enrichment on poylsaccharides allowed isolation of novel metabolic and taxonomic groups of Haloarchaea.</title>
        <authorList>
            <person name="Sorokin D.Y."/>
            <person name="Elcheninov A.G."/>
            <person name="Khizhniak T.V."/>
            <person name="Kolganova T.V."/>
            <person name="Kublanov I.V."/>
        </authorList>
    </citation>
    <scope>NUCLEOTIDE SEQUENCE</scope>
    <source>
        <strain evidence="2 3">AArc-m2/3/4</strain>
        <strain evidence="1">AArc-xg1-1</strain>
    </source>
</reference>
<dbReference type="EMBL" id="JAOPKA010000003">
    <property type="protein sequence ID" value="MCU4741256.1"/>
    <property type="molecule type" value="Genomic_DNA"/>
</dbReference>
<proteinExistence type="predicted"/>
<dbReference type="EMBL" id="JAOPKB010000002">
    <property type="protein sequence ID" value="MCU4972329.1"/>
    <property type="molecule type" value="Genomic_DNA"/>
</dbReference>
<dbReference type="Proteomes" id="UP001320972">
    <property type="component" value="Unassembled WGS sequence"/>
</dbReference>
<organism evidence="1 4">
    <name type="scientific">Natronoglomus mannanivorans</name>
    <dbReference type="NCBI Taxonomy" id="2979990"/>
    <lineage>
        <taxon>Archaea</taxon>
        <taxon>Methanobacteriati</taxon>
        <taxon>Methanobacteriota</taxon>
        <taxon>Stenosarchaea group</taxon>
        <taxon>Halobacteria</taxon>
        <taxon>Halobacteriales</taxon>
        <taxon>Natrialbaceae</taxon>
        <taxon>Natronoglomus</taxon>
    </lineage>
</organism>
<evidence type="ECO:0000313" key="2">
    <source>
        <dbReference type="EMBL" id="MCU4972329.1"/>
    </source>
</evidence>
<evidence type="ECO:0000313" key="1">
    <source>
        <dbReference type="EMBL" id="MCU4741256.1"/>
    </source>
</evidence>
<evidence type="ECO:0000313" key="3">
    <source>
        <dbReference type="Proteomes" id="UP001320972"/>
    </source>
</evidence>
<dbReference type="Proteomes" id="UP001321018">
    <property type="component" value="Unassembled WGS sequence"/>
</dbReference>
<dbReference type="AlphaFoldDB" id="A0AAP2YXK4"/>
<keyword evidence="3" id="KW-1185">Reference proteome</keyword>
<gene>
    <name evidence="2" type="ORF">OB955_06215</name>
    <name evidence="1" type="ORF">OB960_07560</name>
</gene>